<dbReference type="EMBL" id="HE804045">
    <property type="protein sequence ID" value="CCH30431.1"/>
    <property type="molecule type" value="Genomic_DNA"/>
</dbReference>
<protein>
    <submittedName>
        <fullName evidence="3">Putative secreted protein</fullName>
    </submittedName>
</protein>
<dbReference type="SUPFAM" id="SSF81296">
    <property type="entry name" value="E set domains"/>
    <property type="match status" value="1"/>
</dbReference>
<evidence type="ECO:0000313" key="4">
    <source>
        <dbReference type="Proteomes" id="UP000006281"/>
    </source>
</evidence>
<feature type="signal peptide" evidence="1">
    <location>
        <begin position="1"/>
        <end position="24"/>
    </location>
</feature>
<dbReference type="HOGENOM" id="CLU_979659_0_0_11"/>
<reference evidence="3 4" key="1">
    <citation type="journal article" date="2012" name="BMC Genomics">
        <title>Complete genome sequence of Saccharothrix espanaensis DSM 44229T and comparison to the other completely sequenced Pseudonocardiaceae.</title>
        <authorList>
            <person name="Strobel T."/>
            <person name="Al-Dilaimi A."/>
            <person name="Blom J."/>
            <person name="Gessner A."/>
            <person name="Kalinowski J."/>
            <person name="Luzhetska M."/>
            <person name="Puhler A."/>
            <person name="Szczepanowski R."/>
            <person name="Bechthold A."/>
            <person name="Ruckert C."/>
        </authorList>
    </citation>
    <scope>NUCLEOTIDE SEQUENCE [LARGE SCALE GENOMIC DNA]</scope>
    <source>
        <strain evidence="4">ATCC 51144 / DSM 44229 / JCM 9112 / NBRC 15066 / NRRL 15764</strain>
    </source>
</reference>
<proteinExistence type="predicted"/>
<dbReference type="OrthoDB" id="3694607at2"/>
<name>K0JWK1_SACES</name>
<keyword evidence="1" id="KW-0732">Signal</keyword>
<feature type="domain" description="DUF4082" evidence="2">
    <location>
        <begin position="144"/>
        <end position="278"/>
    </location>
</feature>
<dbReference type="eggNOG" id="COG1749">
    <property type="taxonomic scope" value="Bacteria"/>
</dbReference>
<keyword evidence="4" id="KW-1185">Reference proteome</keyword>
<sequence>MLRLPRLLAAVFAVILASSGTAYAQDHPTAGIHTPRDGSYAAVGESLLVIGGAVNGEAAGITAVEVSVDGGTTWQLAETVKERWRFQFTPTTAGDVTIVARAHTRSTVGNPSLPATVHVGATPGPLPRIHDATNTLSLPTFDQALDPDWEPVELGLKFQVDRPGTLTGVTIDRGPYTGPIETRVWTGSGELLADTLSGAPGIGREWVSFEPPVPVQPGQDYVVSYFSRWSSRYQASQDYFTGTILQAPFIVKPGAGVFHYEVHGGFPTDTWRNSNYWILPLFHE</sequence>
<evidence type="ECO:0000259" key="2">
    <source>
        <dbReference type="Pfam" id="PF13313"/>
    </source>
</evidence>
<dbReference type="Pfam" id="PF13313">
    <property type="entry name" value="DUF4082"/>
    <property type="match status" value="1"/>
</dbReference>
<dbReference type="STRING" id="1179773.BN6_31260"/>
<gene>
    <name evidence="3" type="ordered locus">BN6_31260</name>
</gene>
<organism evidence="3 4">
    <name type="scientific">Saccharothrix espanaensis (strain ATCC 51144 / DSM 44229 / JCM 9112 / NBRC 15066 / NRRL 15764)</name>
    <dbReference type="NCBI Taxonomy" id="1179773"/>
    <lineage>
        <taxon>Bacteria</taxon>
        <taxon>Bacillati</taxon>
        <taxon>Actinomycetota</taxon>
        <taxon>Actinomycetes</taxon>
        <taxon>Pseudonocardiales</taxon>
        <taxon>Pseudonocardiaceae</taxon>
        <taxon>Saccharothrix</taxon>
    </lineage>
</organism>
<dbReference type="RefSeq" id="WP_015100543.1">
    <property type="nucleotide sequence ID" value="NC_019673.1"/>
</dbReference>
<dbReference type="BioCyc" id="SESP1179773:BN6_RS15210-MONOMER"/>
<dbReference type="Pfam" id="PF17957">
    <property type="entry name" value="Big_7"/>
    <property type="match status" value="1"/>
</dbReference>
<dbReference type="Gene3D" id="2.60.40.650">
    <property type="match status" value="1"/>
</dbReference>
<dbReference type="KEGG" id="sesp:BN6_31260"/>
<accession>K0JWK1</accession>
<feature type="chain" id="PRO_5003833924" evidence="1">
    <location>
        <begin position="25"/>
        <end position="284"/>
    </location>
</feature>
<dbReference type="PATRIC" id="fig|1179773.3.peg.3125"/>
<dbReference type="InterPro" id="IPR014756">
    <property type="entry name" value="Ig_E-set"/>
</dbReference>
<dbReference type="AlphaFoldDB" id="K0JWK1"/>
<dbReference type="Proteomes" id="UP000006281">
    <property type="component" value="Chromosome"/>
</dbReference>
<evidence type="ECO:0000313" key="3">
    <source>
        <dbReference type="EMBL" id="CCH30431.1"/>
    </source>
</evidence>
<dbReference type="InterPro" id="IPR025141">
    <property type="entry name" value="DUF4082"/>
</dbReference>
<evidence type="ECO:0000256" key="1">
    <source>
        <dbReference type="SAM" id="SignalP"/>
    </source>
</evidence>